<feature type="compositionally biased region" description="Polar residues" evidence="2">
    <location>
        <begin position="70"/>
        <end position="94"/>
    </location>
</feature>
<feature type="compositionally biased region" description="Basic and acidic residues" evidence="2">
    <location>
        <begin position="16"/>
        <end position="43"/>
    </location>
</feature>
<evidence type="ECO:0000313" key="4">
    <source>
        <dbReference type="Proteomes" id="UP000051020"/>
    </source>
</evidence>
<name>A0A837R8U1_LACPE</name>
<organism evidence="3 4">
    <name type="scientific">Lactiplantibacillus pentosus DSM 20314</name>
    <dbReference type="NCBI Taxonomy" id="1423791"/>
    <lineage>
        <taxon>Bacteria</taxon>
        <taxon>Bacillati</taxon>
        <taxon>Bacillota</taxon>
        <taxon>Bacilli</taxon>
        <taxon>Lactobacillales</taxon>
        <taxon>Lactobacillaceae</taxon>
        <taxon>Lactiplantibacillus</taxon>
    </lineage>
</organism>
<dbReference type="EMBL" id="AZCU01000019">
    <property type="protein sequence ID" value="KRK22916.1"/>
    <property type="molecule type" value="Genomic_DNA"/>
</dbReference>
<dbReference type="Proteomes" id="UP000051020">
    <property type="component" value="Unassembled WGS sequence"/>
</dbReference>
<reference evidence="3 4" key="1">
    <citation type="journal article" date="2015" name="Genome Announc.">
        <title>Expanding the biotechnology potential of lactobacilli through comparative genomics of 213 strains and associated genera.</title>
        <authorList>
            <person name="Sun Z."/>
            <person name="Harris H.M."/>
            <person name="McCann A."/>
            <person name="Guo C."/>
            <person name="Argimon S."/>
            <person name="Zhang W."/>
            <person name="Yang X."/>
            <person name="Jeffery I.B."/>
            <person name="Cooney J.C."/>
            <person name="Kagawa T.F."/>
            <person name="Liu W."/>
            <person name="Song Y."/>
            <person name="Salvetti E."/>
            <person name="Wrobel A."/>
            <person name="Rasinkangas P."/>
            <person name="Parkhill J."/>
            <person name="Rea M.C."/>
            <person name="O'Sullivan O."/>
            <person name="Ritari J."/>
            <person name="Douillard F.P."/>
            <person name="Paul Ross R."/>
            <person name="Yang R."/>
            <person name="Briner A.E."/>
            <person name="Felis G.E."/>
            <person name="de Vos W.M."/>
            <person name="Barrangou R."/>
            <person name="Klaenhammer T.R."/>
            <person name="Caufield P.W."/>
            <person name="Cui Y."/>
            <person name="Zhang H."/>
            <person name="O'Toole P.W."/>
        </authorList>
    </citation>
    <scope>NUCLEOTIDE SEQUENCE [LARGE SCALE GENOMIC DNA]</scope>
    <source>
        <strain evidence="3 4">DSM 20314</strain>
    </source>
</reference>
<sequence>MQLNYPNSHQSVTQRKQKDAAKASKRALIERYQSKHLAVETHPVKPAAAVAETQSASQTQSTSERQTSSKAQGTSGAQSISEAQGTSENQSISKVRTVSETQAMVKITAAQGHPDSTAEQSQSADTGTQVATEQANVAQLKRQVRRLKRQLAREQTKNQKQIDEGLQQQINNKRRTHQAEEQVAIAQAKMARMQTANDELTATNHQLQQRVTAMQSYQDAAGRWFAQSAVLLKRQQGLYEKTMSERQRQRNEPILTQKQRDKLQKYDAMVKQVKRLSKSVSEQEKRLAKGQKENEQLHRLRPTGRQTVSADEQVNQALAAGKYEQLRWLPRANKRYRRLLFDRVIIGDGEHVFGFFVNVGERLIFKTITGQTYSKYQRRFPANTPIQTGVVYGGVIAGQQLWLTDLFYDVTPSQLQRQHTQQLHRRRSHFDFSKVLPADAVDVCRGKRVMVVTWQRAQTLNQALRAFRMEPVIVNDHEKSIGWISQQIRSNQVDFTLLLSEGLSHSMLGALGKTFINQSPDIQLVYNESPEELLRRCYAYFKR</sequence>
<protein>
    <submittedName>
        <fullName evidence="3">Uncharacterized protein</fullName>
    </submittedName>
</protein>
<feature type="compositionally biased region" description="Polar residues" evidence="2">
    <location>
        <begin position="117"/>
        <end position="136"/>
    </location>
</feature>
<dbReference type="AlphaFoldDB" id="A0A837R8U1"/>
<feature type="compositionally biased region" description="Polar residues" evidence="2">
    <location>
        <begin position="1"/>
        <end position="14"/>
    </location>
</feature>
<gene>
    <name evidence="3" type="ORF">FD24_GL001342</name>
</gene>
<proteinExistence type="predicted"/>
<accession>A0A837R8U1</accession>
<evidence type="ECO:0000256" key="1">
    <source>
        <dbReference type="SAM" id="Coils"/>
    </source>
</evidence>
<feature type="compositionally biased region" description="Low complexity" evidence="2">
    <location>
        <begin position="47"/>
        <end position="69"/>
    </location>
</feature>
<evidence type="ECO:0000313" key="3">
    <source>
        <dbReference type="EMBL" id="KRK22916.1"/>
    </source>
</evidence>
<keyword evidence="1" id="KW-0175">Coiled coil</keyword>
<feature type="coiled-coil region" evidence="1">
    <location>
        <begin position="266"/>
        <end position="300"/>
    </location>
</feature>
<dbReference type="GeneID" id="49393945"/>
<feature type="region of interest" description="Disordered" evidence="2">
    <location>
        <begin position="110"/>
        <end position="136"/>
    </location>
</feature>
<evidence type="ECO:0000256" key="2">
    <source>
        <dbReference type="SAM" id="MobiDB-lite"/>
    </source>
</evidence>
<dbReference type="RefSeq" id="WP_050338723.1">
    <property type="nucleotide sequence ID" value="NZ_AZCU01000019.1"/>
</dbReference>
<feature type="region of interest" description="Disordered" evidence="2">
    <location>
        <begin position="1"/>
        <end position="94"/>
    </location>
</feature>
<comment type="caution">
    <text evidence="3">The sequence shown here is derived from an EMBL/GenBank/DDBJ whole genome shotgun (WGS) entry which is preliminary data.</text>
</comment>